<accession>A0A9J6EIE3</accession>
<feature type="compositionally biased region" description="Polar residues" evidence="1">
    <location>
        <begin position="119"/>
        <end position="128"/>
    </location>
</feature>
<dbReference type="Proteomes" id="UP000821866">
    <property type="component" value="Chromosome 2"/>
</dbReference>
<gene>
    <name evidence="2" type="ORF">HPB51_020131</name>
</gene>
<sequence length="231" mass="25211">MGEANWPNRLQAAKENIVMGRMELAVSTLTGHGTPLQPGGRCTTLVWLPVATLTRAFRAMPSTCLGIGLRRFLSLTFLDQSQPYDPADQQAWRTQRCSPCEKGRPTGGRRARARRSKQDTPPRSSHGNHVTRRRTHGMSSSPAPREKLAGGEGSEMRPPPLLALAAVITGSRNGRPRCPAASRPAPAQWCCAVALIARCGLFVHSVDLQGAARKQVCWWGGDPKLPYVRMN</sequence>
<dbReference type="EMBL" id="JABSTU010000004">
    <property type="protein sequence ID" value="KAH8034114.1"/>
    <property type="molecule type" value="Genomic_DNA"/>
</dbReference>
<name>A0A9J6EIE3_RHIMP</name>
<reference evidence="2" key="1">
    <citation type="journal article" date="2020" name="Cell">
        <title>Large-Scale Comparative Analyses of Tick Genomes Elucidate Their Genetic Diversity and Vector Capacities.</title>
        <authorList>
            <consortium name="Tick Genome and Microbiome Consortium (TIGMIC)"/>
            <person name="Jia N."/>
            <person name="Wang J."/>
            <person name="Shi W."/>
            <person name="Du L."/>
            <person name="Sun Y."/>
            <person name="Zhan W."/>
            <person name="Jiang J.F."/>
            <person name="Wang Q."/>
            <person name="Zhang B."/>
            <person name="Ji P."/>
            <person name="Bell-Sakyi L."/>
            <person name="Cui X.M."/>
            <person name="Yuan T.T."/>
            <person name="Jiang B.G."/>
            <person name="Yang W.F."/>
            <person name="Lam T.T."/>
            <person name="Chang Q.C."/>
            <person name="Ding S.J."/>
            <person name="Wang X.J."/>
            <person name="Zhu J.G."/>
            <person name="Ruan X.D."/>
            <person name="Zhao L."/>
            <person name="Wei J.T."/>
            <person name="Ye R.Z."/>
            <person name="Que T.C."/>
            <person name="Du C.H."/>
            <person name="Zhou Y.H."/>
            <person name="Cheng J.X."/>
            <person name="Dai P.F."/>
            <person name="Guo W.B."/>
            <person name="Han X.H."/>
            <person name="Huang E.J."/>
            <person name="Li L.F."/>
            <person name="Wei W."/>
            <person name="Gao Y.C."/>
            <person name="Liu J.Z."/>
            <person name="Shao H.Z."/>
            <person name="Wang X."/>
            <person name="Wang C.C."/>
            <person name="Yang T.C."/>
            <person name="Huo Q.B."/>
            <person name="Li W."/>
            <person name="Chen H.Y."/>
            <person name="Chen S.E."/>
            <person name="Zhou L.G."/>
            <person name="Ni X.B."/>
            <person name="Tian J.H."/>
            <person name="Sheng Y."/>
            <person name="Liu T."/>
            <person name="Pan Y.S."/>
            <person name="Xia L.Y."/>
            <person name="Li J."/>
            <person name="Zhao F."/>
            <person name="Cao W.C."/>
        </authorList>
    </citation>
    <scope>NUCLEOTIDE SEQUENCE</scope>
    <source>
        <strain evidence="2">Rmic-2018</strain>
    </source>
</reference>
<evidence type="ECO:0000256" key="1">
    <source>
        <dbReference type="SAM" id="MobiDB-lite"/>
    </source>
</evidence>
<feature type="region of interest" description="Disordered" evidence="1">
    <location>
        <begin position="84"/>
        <end position="158"/>
    </location>
</feature>
<evidence type="ECO:0000313" key="2">
    <source>
        <dbReference type="EMBL" id="KAH8034114.1"/>
    </source>
</evidence>
<reference evidence="2" key="2">
    <citation type="submission" date="2021-09" db="EMBL/GenBank/DDBJ databases">
        <authorList>
            <person name="Jia N."/>
            <person name="Wang J."/>
            <person name="Shi W."/>
            <person name="Du L."/>
            <person name="Sun Y."/>
            <person name="Zhan W."/>
            <person name="Jiang J."/>
            <person name="Wang Q."/>
            <person name="Zhang B."/>
            <person name="Ji P."/>
            <person name="Sakyi L.B."/>
            <person name="Cui X."/>
            <person name="Yuan T."/>
            <person name="Jiang B."/>
            <person name="Yang W."/>
            <person name="Lam T.T.-Y."/>
            <person name="Chang Q."/>
            <person name="Ding S."/>
            <person name="Wang X."/>
            <person name="Zhu J."/>
            <person name="Ruan X."/>
            <person name="Zhao L."/>
            <person name="Wei J."/>
            <person name="Que T."/>
            <person name="Du C."/>
            <person name="Cheng J."/>
            <person name="Dai P."/>
            <person name="Han X."/>
            <person name="Huang E."/>
            <person name="Gao Y."/>
            <person name="Liu J."/>
            <person name="Shao H."/>
            <person name="Ye R."/>
            <person name="Li L."/>
            <person name="Wei W."/>
            <person name="Wang X."/>
            <person name="Wang C."/>
            <person name="Huo Q."/>
            <person name="Li W."/>
            <person name="Guo W."/>
            <person name="Chen H."/>
            <person name="Chen S."/>
            <person name="Zhou L."/>
            <person name="Zhou L."/>
            <person name="Ni X."/>
            <person name="Tian J."/>
            <person name="Zhou Y."/>
            <person name="Sheng Y."/>
            <person name="Liu T."/>
            <person name="Pan Y."/>
            <person name="Xia L."/>
            <person name="Li J."/>
            <person name="Zhao F."/>
            <person name="Cao W."/>
        </authorList>
    </citation>
    <scope>NUCLEOTIDE SEQUENCE</scope>
    <source>
        <strain evidence="2">Rmic-2018</strain>
        <tissue evidence="2">Larvae</tissue>
    </source>
</reference>
<evidence type="ECO:0000313" key="3">
    <source>
        <dbReference type="Proteomes" id="UP000821866"/>
    </source>
</evidence>
<protein>
    <submittedName>
        <fullName evidence="2">Uncharacterized protein</fullName>
    </submittedName>
</protein>
<comment type="caution">
    <text evidence="2">The sequence shown here is derived from an EMBL/GenBank/DDBJ whole genome shotgun (WGS) entry which is preliminary data.</text>
</comment>
<dbReference type="AlphaFoldDB" id="A0A9J6EIE3"/>
<organism evidence="2 3">
    <name type="scientific">Rhipicephalus microplus</name>
    <name type="common">Cattle tick</name>
    <name type="synonym">Boophilus microplus</name>
    <dbReference type="NCBI Taxonomy" id="6941"/>
    <lineage>
        <taxon>Eukaryota</taxon>
        <taxon>Metazoa</taxon>
        <taxon>Ecdysozoa</taxon>
        <taxon>Arthropoda</taxon>
        <taxon>Chelicerata</taxon>
        <taxon>Arachnida</taxon>
        <taxon>Acari</taxon>
        <taxon>Parasitiformes</taxon>
        <taxon>Ixodida</taxon>
        <taxon>Ixodoidea</taxon>
        <taxon>Ixodidae</taxon>
        <taxon>Rhipicephalinae</taxon>
        <taxon>Rhipicephalus</taxon>
        <taxon>Boophilus</taxon>
    </lineage>
</organism>
<proteinExistence type="predicted"/>
<keyword evidence="3" id="KW-1185">Reference proteome</keyword>